<keyword evidence="2" id="KW-1185">Reference proteome</keyword>
<proteinExistence type="predicted"/>
<organism evidence="1 2">
    <name type="scientific">Fusarium sarcochroum</name>
    <dbReference type="NCBI Taxonomy" id="1208366"/>
    <lineage>
        <taxon>Eukaryota</taxon>
        <taxon>Fungi</taxon>
        <taxon>Dikarya</taxon>
        <taxon>Ascomycota</taxon>
        <taxon>Pezizomycotina</taxon>
        <taxon>Sordariomycetes</taxon>
        <taxon>Hypocreomycetidae</taxon>
        <taxon>Hypocreales</taxon>
        <taxon>Nectriaceae</taxon>
        <taxon>Fusarium</taxon>
        <taxon>Fusarium lateritium species complex</taxon>
    </lineage>
</organism>
<accession>A0A8H4XB55</accession>
<comment type="caution">
    <text evidence="1">The sequence shown here is derived from an EMBL/GenBank/DDBJ whole genome shotgun (WGS) entry which is preliminary data.</text>
</comment>
<reference evidence="1" key="2">
    <citation type="submission" date="2020-05" db="EMBL/GenBank/DDBJ databases">
        <authorList>
            <person name="Kim H.-S."/>
            <person name="Proctor R.H."/>
            <person name="Brown D.W."/>
        </authorList>
    </citation>
    <scope>NUCLEOTIDE SEQUENCE</scope>
    <source>
        <strain evidence="1">NRRL 20472</strain>
    </source>
</reference>
<protein>
    <submittedName>
        <fullName evidence="1">Uncharacterized protein</fullName>
    </submittedName>
</protein>
<dbReference type="EMBL" id="JABEXW010000193">
    <property type="protein sequence ID" value="KAF4968612.1"/>
    <property type="molecule type" value="Genomic_DNA"/>
</dbReference>
<name>A0A8H4XB55_9HYPO</name>
<reference evidence="1" key="1">
    <citation type="journal article" date="2020" name="BMC Genomics">
        <title>Correction to: Identification and distribution of gene clusters required for synthesis of sphingolipid metabolism inhibitors in diverse species of the filamentous fungus Fusarium.</title>
        <authorList>
            <person name="Kim H.S."/>
            <person name="Lohmar J.M."/>
            <person name="Busman M."/>
            <person name="Brown D.W."/>
            <person name="Naumann T.A."/>
            <person name="Divon H.H."/>
            <person name="Lysoe E."/>
            <person name="Uhlig S."/>
            <person name="Proctor R.H."/>
        </authorList>
    </citation>
    <scope>NUCLEOTIDE SEQUENCE</scope>
    <source>
        <strain evidence="1">NRRL 20472</strain>
    </source>
</reference>
<evidence type="ECO:0000313" key="2">
    <source>
        <dbReference type="Proteomes" id="UP000622797"/>
    </source>
</evidence>
<dbReference type="Proteomes" id="UP000622797">
    <property type="component" value="Unassembled WGS sequence"/>
</dbReference>
<gene>
    <name evidence="1" type="ORF">FSARC_4036</name>
</gene>
<sequence>MFPNIHTLVLTEVPLTESLARAWYDFLLGIVRLEIPIELESLELQELCSKDDDEDDDNDPILILLDPSKGLVDLFVDQCGMTYSMELWEHLCPNHLTLRRFVNHSRFYDDDRTHDWIDSPDMMIEEEDRDEMWERPFLNPLYVLDLEFIGLSCDPTILIEVLYTFTKKSCLKVIHVRQSKKTARLAGSWAIASRPSNFTTWPGPVLLGFEDDEDSPKQYLNNGFPRFLEWAFEPHGIKSLEYVVFGDFARPERYLSLNLLFCRNEGETRVFRAIKESSAGPEWKQVMKEYGNALMSCPLEPPFQVPRPNAP</sequence>
<dbReference type="OrthoDB" id="1720422at2759"/>
<dbReference type="AlphaFoldDB" id="A0A8H4XB55"/>
<evidence type="ECO:0000313" key="1">
    <source>
        <dbReference type="EMBL" id="KAF4968612.1"/>
    </source>
</evidence>